<evidence type="ECO:0000313" key="2">
    <source>
        <dbReference type="Proteomes" id="UP001589783"/>
    </source>
</evidence>
<dbReference type="RefSeq" id="WP_382364336.1">
    <property type="nucleotide sequence ID" value="NZ_JBHLWV010000020.1"/>
</dbReference>
<accession>A0ABV6HAD2</accession>
<comment type="caution">
    <text evidence="1">The sequence shown here is derived from an EMBL/GenBank/DDBJ whole genome shotgun (WGS) entry which is preliminary data.</text>
</comment>
<reference evidence="1 2" key="1">
    <citation type="submission" date="2024-09" db="EMBL/GenBank/DDBJ databases">
        <authorList>
            <person name="Sun Q."/>
            <person name="Mori K."/>
        </authorList>
    </citation>
    <scope>NUCLEOTIDE SEQUENCE [LARGE SCALE GENOMIC DNA]</scope>
    <source>
        <strain evidence="1 2">CCM 7957</strain>
    </source>
</reference>
<protein>
    <submittedName>
        <fullName evidence="1">Uncharacterized protein</fullName>
    </submittedName>
</protein>
<dbReference type="EMBL" id="JBHLWV010000020">
    <property type="protein sequence ID" value="MFC0315547.1"/>
    <property type="molecule type" value="Genomic_DNA"/>
</dbReference>
<proteinExistence type="predicted"/>
<sequence length="78" mass="7984">MGTAFAVALNLITSGCATPPVENSITRGQLVDTDEPAASGGTAATAIPIADAMTTADLRISMQRKLFHDGNVSHSRNG</sequence>
<name>A0ABV6HAD2_9ACTN</name>
<keyword evidence="2" id="KW-1185">Reference proteome</keyword>
<dbReference type="Proteomes" id="UP001589783">
    <property type="component" value="Unassembled WGS sequence"/>
</dbReference>
<evidence type="ECO:0000313" key="1">
    <source>
        <dbReference type="EMBL" id="MFC0315547.1"/>
    </source>
</evidence>
<organism evidence="1 2">
    <name type="scientific">Gordonia phosphorivorans</name>
    <dbReference type="NCBI Taxonomy" id="1056982"/>
    <lineage>
        <taxon>Bacteria</taxon>
        <taxon>Bacillati</taxon>
        <taxon>Actinomycetota</taxon>
        <taxon>Actinomycetes</taxon>
        <taxon>Mycobacteriales</taxon>
        <taxon>Gordoniaceae</taxon>
        <taxon>Gordonia</taxon>
    </lineage>
</organism>
<gene>
    <name evidence="1" type="ORF">ACFFJD_11890</name>
</gene>